<keyword evidence="2 3" id="KW-0802">TPR repeat</keyword>
<comment type="caution">
    <text evidence="5">The sequence shown here is derived from an EMBL/GenBank/DDBJ whole genome shotgun (WGS) entry which is preliminary data.</text>
</comment>
<dbReference type="PROSITE" id="PS50005">
    <property type="entry name" value="TPR"/>
    <property type="match status" value="2"/>
</dbReference>
<dbReference type="PANTHER" id="PTHR44858:SF1">
    <property type="entry name" value="UDP-N-ACETYLGLUCOSAMINE--PEPTIDE N-ACETYLGLUCOSAMINYLTRANSFERASE SPINDLY-RELATED"/>
    <property type="match status" value="1"/>
</dbReference>
<dbReference type="Pfam" id="PF07721">
    <property type="entry name" value="TPR_4"/>
    <property type="match status" value="1"/>
</dbReference>
<dbReference type="InterPro" id="IPR019734">
    <property type="entry name" value="TPR_rpt"/>
</dbReference>
<sequence length="1017" mass="112455">MKKTPWIIYVGAALTLAPLHAQSYQGAEALLKQLESQQDAGGTKEGKPDAVAALLAEINKFQADAAQLAPEEAAIKWLALFDVYAAIPQEALYRQGNRADRLSLQRLIESLPPSSAWPALATEVNKRVKDGKSLLPSGLSLLTAVLNGEAASRQKAVDELLAAVKKKAGMEQYVRDHLEDTITQVSAALVDHSGTPEEKLAQFEDALDAFEKNDERRTNRLGGLHVPNLLKIVGKEKAQAYLLRSFKSKAELEIDDKDMIKLAAETALANIEALPKPIWNLVRGEDDIALFEAFQKKFPEAEKDWHRDHAEAVYLLALIIKDRSDDAAKFMMELLAKSEDGTISLSSGNFEELQRKGYGKQVLTFLKDMLARDPSLPLWSDFINLSAQESSAADALAFIKTTMTKPDLSEAAREAVQPYYYAALLSADEVDEGIKILRALVAVDPLMKPDETGEELKKRFERLGLPMPEGGAPGGNTLRATIDKHQRLCVQLARLGVLLKKPELISEGFDQGSAVFAKLSPAQLSQTSIPNLLLQLMVENGKGVEAEKLVLEFLTGQIKSQKEHGDPYLSNGPYALNALAYVYHQAGRHEDVLTLLDEAPWWGAPDLAYTSSSSMGKTSLHAMAAEALLKAGKKDQANKIVSHMLRTSPGDDDAYQLLIDIGGDGVMQQLDEVMKVDAFQERPLIWKAKLQLEAGQVDEAEKSVRAAIAIDPSDGEQGKGDRMRAYAVLGDILEKKGDAEQAGIMRGAVAAIRLSEDADDWWNAGLLTRAVKMYESALHLFADAYCIQSRLALRYSELGEFDKAELHYRRAYELMPDSFGRIESHCFGCEGAFRGERAQNVADKVFTKLAAEKPDKAQVFYLLGYLRQAQGRHEEAADQYRKAVELDPDYFNAYKKLAELTEEIHLPDVERDTVALAMFRLDPYGKHGAAALSKMSDLKRLWDTILASRDKFPTTATKSVYRLEASREALQQRQQGMDVDEQYASRGNPRAALLQQFSSHPLISYVASLLEGLQRQN</sequence>
<dbReference type="Pfam" id="PF13414">
    <property type="entry name" value="TPR_11"/>
    <property type="match status" value="1"/>
</dbReference>
<dbReference type="AlphaFoldDB" id="A0A5R8KK90"/>
<evidence type="ECO:0000313" key="6">
    <source>
        <dbReference type="Proteomes" id="UP000306196"/>
    </source>
</evidence>
<dbReference type="InterPro" id="IPR011990">
    <property type="entry name" value="TPR-like_helical_dom_sf"/>
</dbReference>
<dbReference type="GO" id="GO:0042802">
    <property type="term" value="F:identical protein binding"/>
    <property type="evidence" value="ECO:0007669"/>
    <property type="project" value="InterPro"/>
</dbReference>
<dbReference type="SUPFAM" id="SSF48452">
    <property type="entry name" value="TPR-like"/>
    <property type="match status" value="1"/>
</dbReference>
<feature type="repeat" description="TPR" evidence="3">
    <location>
        <begin position="785"/>
        <end position="818"/>
    </location>
</feature>
<evidence type="ECO:0000313" key="5">
    <source>
        <dbReference type="EMBL" id="TLD72736.1"/>
    </source>
</evidence>
<accession>A0A5R8KK90</accession>
<dbReference type="InterPro" id="IPR011717">
    <property type="entry name" value="TPR-4"/>
</dbReference>
<keyword evidence="1" id="KW-0677">Repeat</keyword>
<keyword evidence="6" id="KW-1185">Reference proteome</keyword>
<feature type="chain" id="PRO_5024388243" evidence="4">
    <location>
        <begin position="22"/>
        <end position="1017"/>
    </location>
</feature>
<gene>
    <name evidence="5" type="ORF">FEM03_01285</name>
</gene>
<feature type="repeat" description="TPR" evidence="3">
    <location>
        <begin position="857"/>
        <end position="890"/>
    </location>
</feature>
<dbReference type="Gene3D" id="1.25.40.10">
    <property type="entry name" value="Tetratricopeptide repeat domain"/>
    <property type="match status" value="3"/>
</dbReference>
<dbReference type="SMART" id="SM00028">
    <property type="entry name" value="TPR"/>
    <property type="match status" value="3"/>
</dbReference>
<dbReference type="PROSITE" id="PS50293">
    <property type="entry name" value="TPR_REGION"/>
    <property type="match status" value="1"/>
</dbReference>
<evidence type="ECO:0000256" key="2">
    <source>
        <dbReference type="ARBA" id="ARBA00022803"/>
    </source>
</evidence>
<dbReference type="OrthoDB" id="181274at2"/>
<protein>
    <submittedName>
        <fullName evidence="5">Tetratricopeptide repeat protein</fullName>
    </submittedName>
</protein>
<dbReference type="InterPro" id="IPR050498">
    <property type="entry name" value="Ycf3"/>
</dbReference>
<feature type="signal peptide" evidence="4">
    <location>
        <begin position="1"/>
        <end position="21"/>
    </location>
</feature>
<evidence type="ECO:0000256" key="3">
    <source>
        <dbReference type="PROSITE-ProRule" id="PRU00339"/>
    </source>
</evidence>
<evidence type="ECO:0000256" key="4">
    <source>
        <dbReference type="SAM" id="SignalP"/>
    </source>
</evidence>
<dbReference type="Proteomes" id="UP000306196">
    <property type="component" value="Unassembled WGS sequence"/>
</dbReference>
<evidence type="ECO:0000256" key="1">
    <source>
        <dbReference type="ARBA" id="ARBA00022737"/>
    </source>
</evidence>
<proteinExistence type="predicted"/>
<dbReference type="EMBL" id="VAUV01000001">
    <property type="protein sequence ID" value="TLD72736.1"/>
    <property type="molecule type" value="Genomic_DNA"/>
</dbReference>
<keyword evidence="4" id="KW-0732">Signal</keyword>
<organism evidence="5 6">
    <name type="scientific">Phragmitibacter flavus</name>
    <dbReference type="NCBI Taxonomy" id="2576071"/>
    <lineage>
        <taxon>Bacteria</taxon>
        <taxon>Pseudomonadati</taxon>
        <taxon>Verrucomicrobiota</taxon>
        <taxon>Verrucomicrobiia</taxon>
        <taxon>Verrucomicrobiales</taxon>
        <taxon>Verrucomicrobiaceae</taxon>
        <taxon>Phragmitibacter</taxon>
    </lineage>
</organism>
<name>A0A5R8KK90_9BACT</name>
<dbReference type="RefSeq" id="WP_138084359.1">
    <property type="nucleotide sequence ID" value="NZ_VAUV01000001.1"/>
</dbReference>
<dbReference type="PANTHER" id="PTHR44858">
    <property type="entry name" value="TETRATRICOPEPTIDE REPEAT PROTEIN 6"/>
    <property type="match status" value="1"/>
</dbReference>
<reference evidence="5 6" key="1">
    <citation type="submission" date="2019-05" db="EMBL/GenBank/DDBJ databases">
        <title>Verrucobacter flavum gen. nov., sp. nov. a new member of the family Verrucomicrobiaceae.</title>
        <authorList>
            <person name="Szuroczki S."/>
            <person name="Abbaszade G."/>
            <person name="Szabo A."/>
            <person name="Felfoldi T."/>
            <person name="Schumann P."/>
            <person name="Boka K."/>
            <person name="Keki Z."/>
            <person name="Toumi M."/>
            <person name="Toth E."/>
        </authorList>
    </citation>
    <scope>NUCLEOTIDE SEQUENCE [LARGE SCALE GENOMIC DNA]</scope>
    <source>
        <strain evidence="5 6">MG-N-17</strain>
    </source>
</reference>